<gene>
    <name evidence="4" type="ORF">FN846DRAFT_941088</name>
</gene>
<dbReference type="EMBL" id="VXIS01000053">
    <property type="protein sequence ID" value="KAA8909851.1"/>
    <property type="molecule type" value="Genomic_DNA"/>
</dbReference>
<sequence>MQLLHFPIELVLLTLENLDVSSLATFLASSPSLAKTISSVSPRLITTQPTLLHAAAARNYTTLLQHLLTLLPATTLDSRQHTALYRAAEAGALDAVRLLRFKPEPARRFATETPLSVAARNGRTAVVSLLLPSNLGAAPWALVAAAAAGNADIAQLLVPHCYELTPALCAASAAGHVDIIELLLSAGGSADAADIDGSTPLHYACRSGKAGVAQKLLAMQAVRCKVDAQDCHGWTALHWAQFCGEKEVKDMLIAAGADVNVTNDDGRPAGGWGDEDAPDDDFSAWERMFVDVPTPRLAVVV</sequence>
<evidence type="ECO:0000256" key="3">
    <source>
        <dbReference type="PROSITE-ProRule" id="PRU00023"/>
    </source>
</evidence>
<keyword evidence="1" id="KW-0677">Repeat</keyword>
<dbReference type="SMART" id="SM00248">
    <property type="entry name" value="ANK"/>
    <property type="match status" value="6"/>
</dbReference>
<accession>A0A5J5F2B9</accession>
<evidence type="ECO:0000256" key="2">
    <source>
        <dbReference type="ARBA" id="ARBA00023043"/>
    </source>
</evidence>
<reference evidence="4 5" key="1">
    <citation type="submission" date="2019-09" db="EMBL/GenBank/DDBJ databases">
        <title>Draft genome of the ectomycorrhizal ascomycete Sphaerosporella brunnea.</title>
        <authorList>
            <consortium name="DOE Joint Genome Institute"/>
            <person name="Benucci G.M."/>
            <person name="Marozzi G."/>
            <person name="Antonielli L."/>
            <person name="Sanchez S."/>
            <person name="Marco P."/>
            <person name="Wang X."/>
            <person name="Falini L.B."/>
            <person name="Barry K."/>
            <person name="Haridas S."/>
            <person name="Lipzen A."/>
            <person name="Labutti K."/>
            <person name="Grigoriev I.V."/>
            <person name="Murat C."/>
            <person name="Martin F."/>
            <person name="Albertini E."/>
            <person name="Donnini D."/>
            <person name="Bonito G."/>
        </authorList>
    </citation>
    <scope>NUCLEOTIDE SEQUENCE [LARGE SCALE GENOMIC DNA]</scope>
    <source>
        <strain evidence="4 5">Sb_GMNB300</strain>
    </source>
</reference>
<dbReference type="SUPFAM" id="SSF48403">
    <property type="entry name" value="Ankyrin repeat"/>
    <property type="match status" value="1"/>
</dbReference>
<protein>
    <submittedName>
        <fullName evidence="4">Ankyrin repeat-containing domain protein</fullName>
    </submittedName>
</protein>
<keyword evidence="5" id="KW-1185">Reference proteome</keyword>
<dbReference type="InParanoid" id="A0A5J5F2B9"/>
<feature type="repeat" description="ANK" evidence="3">
    <location>
        <begin position="232"/>
        <end position="264"/>
    </location>
</feature>
<dbReference type="Proteomes" id="UP000326924">
    <property type="component" value="Unassembled WGS sequence"/>
</dbReference>
<evidence type="ECO:0000256" key="1">
    <source>
        <dbReference type="ARBA" id="ARBA00022737"/>
    </source>
</evidence>
<dbReference type="InterPro" id="IPR002110">
    <property type="entry name" value="Ankyrin_rpt"/>
</dbReference>
<proteinExistence type="predicted"/>
<evidence type="ECO:0000313" key="5">
    <source>
        <dbReference type="Proteomes" id="UP000326924"/>
    </source>
</evidence>
<name>A0A5J5F2B9_9PEZI</name>
<organism evidence="4 5">
    <name type="scientific">Sphaerosporella brunnea</name>
    <dbReference type="NCBI Taxonomy" id="1250544"/>
    <lineage>
        <taxon>Eukaryota</taxon>
        <taxon>Fungi</taxon>
        <taxon>Dikarya</taxon>
        <taxon>Ascomycota</taxon>
        <taxon>Pezizomycotina</taxon>
        <taxon>Pezizomycetes</taxon>
        <taxon>Pezizales</taxon>
        <taxon>Pyronemataceae</taxon>
        <taxon>Sphaerosporella</taxon>
    </lineage>
</organism>
<dbReference type="PANTHER" id="PTHR24198">
    <property type="entry name" value="ANKYRIN REPEAT AND PROTEIN KINASE DOMAIN-CONTAINING PROTEIN"/>
    <property type="match status" value="1"/>
</dbReference>
<keyword evidence="2 3" id="KW-0040">ANK repeat</keyword>
<dbReference type="Pfam" id="PF12796">
    <property type="entry name" value="Ank_2"/>
    <property type="match status" value="2"/>
</dbReference>
<evidence type="ECO:0000313" key="4">
    <source>
        <dbReference type="EMBL" id="KAA8909851.1"/>
    </source>
</evidence>
<dbReference type="OrthoDB" id="366390at2759"/>
<feature type="repeat" description="ANK" evidence="3">
    <location>
        <begin position="196"/>
        <end position="221"/>
    </location>
</feature>
<comment type="caution">
    <text evidence="4">The sequence shown here is derived from an EMBL/GenBank/DDBJ whole genome shotgun (WGS) entry which is preliminary data.</text>
</comment>
<dbReference type="Gene3D" id="1.25.40.20">
    <property type="entry name" value="Ankyrin repeat-containing domain"/>
    <property type="match status" value="2"/>
</dbReference>
<dbReference type="PROSITE" id="PS50088">
    <property type="entry name" value="ANK_REPEAT"/>
    <property type="match status" value="2"/>
</dbReference>
<dbReference type="InterPro" id="IPR036770">
    <property type="entry name" value="Ankyrin_rpt-contain_sf"/>
</dbReference>
<dbReference type="PANTHER" id="PTHR24198:SF194">
    <property type="entry name" value="INVERSIN-A"/>
    <property type="match status" value="1"/>
</dbReference>
<dbReference type="PROSITE" id="PS50297">
    <property type="entry name" value="ANK_REP_REGION"/>
    <property type="match status" value="2"/>
</dbReference>
<dbReference type="AlphaFoldDB" id="A0A5J5F2B9"/>
<dbReference type="PRINTS" id="PR01415">
    <property type="entry name" value="ANKYRIN"/>
</dbReference>